<evidence type="ECO:0000256" key="1">
    <source>
        <dbReference type="ARBA" id="ARBA00022679"/>
    </source>
</evidence>
<feature type="domain" description="N-acetyltransferase" evidence="3">
    <location>
        <begin position="2"/>
        <end position="163"/>
    </location>
</feature>
<evidence type="ECO:0000313" key="5">
    <source>
        <dbReference type="Proteomes" id="UP000177871"/>
    </source>
</evidence>
<gene>
    <name evidence="4" type="ORF">A2721_00180</name>
</gene>
<dbReference type="AlphaFoldDB" id="A0A1F6A3K4"/>
<dbReference type="PANTHER" id="PTHR43420:SF12">
    <property type="entry name" value="N-ACETYLTRANSFERASE DOMAIN-CONTAINING PROTEIN"/>
    <property type="match status" value="1"/>
</dbReference>
<protein>
    <recommendedName>
        <fullName evidence="3">N-acetyltransferase domain-containing protein</fullName>
    </recommendedName>
</protein>
<dbReference type="Proteomes" id="UP000177871">
    <property type="component" value="Unassembled WGS sequence"/>
</dbReference>
<evidence type="ECO:0000259" key="3">
    <source>
        <dbReference type="PROSITE" id="PS51186"/>
    </source>
</evidence>
<reference evidence="4 5" key="1">
    <citation type="journal article" date="2016" name="Nat. Commun.">
        <title>Thousands of microbial genomes shed light on interconnected biogeochemical processes in an aquifer system.</title>
        <authorList>
            <person name="Anantharaman K."/>
            <person name="Brown C.T."/>
            <person name="Hug L.A."/>
            <person name="Sharon I."/>
            <person name="Castelle C.J."/>
            <person name="Probst A.J."/>
            <person name="Thomas B.C."/>
            <person name="Singh A."/>
            <person name="Wilkins M.J."/>
            <person name="Karaoz U."/>
            <person name="Brodie E.L."/>
            <person name="Williams K.H."/>
            <person name="Hubbard S.S."/>
            <person name="Banfield J.F."/>
        </authorList>
    </citation>
    <scope>NUCLEOTIDE SEQUENCE [LARGE SCALE GENOMIC DNA]</scope>
</reference>
<keyword evidence="2" id="KW-0012">Acyltransferase</keyword>
<proteinExistence type="predicted"/>
<dbReference type="InterPro" id="IPR050680">
    <property type="entry name" value="YpeA/RimI_acetyltransf"/>
</dbReference>
<dbReference type="STRING" id="1798381.A2721_00180"/>
<dbReference type="SUPFAM" id="SSF55729">
    <property type="entry name" value="Acyl-CoA N-acyltransferases (Nat)"/>
    <property type="match status" value="1"/>
</dbReference>
<dbReference type="Gene3D" id="3.40.630.30">
    <property type="match status" value="1"/>
</dbReference>
<dbReference type="PANTHER" id="PTHR43420">
    <property type="entry name" value="ACETYLTRANSFERASE"/>
    <property type="match status" value="1"/>
</dbReference>
<name>A0A1F6A3K4_9BACT</name>
<dbReference type="GO" id="GO:0016747">
    <property type="term" value="F:acyltransferase activity, transferring groups other than amino-acyl groups"/>
    <property type="evidence" value="ECO:0007669"/>
    <property type="project" value="InterPro"/>
</dbReference>
<dbReference type="PROSITE" id="PS51186">
    <property type="entry name" value="GNAT"/>
    <property type="match status" value="1"/>
</dbReference>
<dbReference type="InterPro" id="IPR016181">
    <property type="entry name" value="Acyl_CoA_acyltransferase"/>
</dbReference>
<dbReference type="EMBL" id="MFJK01000008">
    <property type="protein sequence ID" value="OGG19239.1"/>
    <property type="molecule type" value="Genomic_DNA"/>
</dbReference>
<dbReference type="CDD" id="cd04301">
    <property type="entry name" value="NAT_SF"/>
    <property type="match status" value="1"/>
</dbReference>
<keyword evidence="1" id="KW-0808">Transferase</keyword>
<accession>A0A1F6A3K4</accession>
<comment type="caution">
    <text evidence="4">The sequence shown here is derived from an EMBL/GenBank/DDBJ whole genome shotgun (WGS) entry which is preliminary data.</text>
</comment>
<evidence type="ECO:0000256" key="2">
    <source>
        <dbReference type="ARBA" id="ARBA00023315"/>
    </source>
</evidence>
<dbReference type="Pfam" id="PF13508">
    <property type="entry name" value="Acetyltransf_7"/>
    <property type="match status" value="1"/>
</dbReference>
<organism evidence="4 5">
    <name type="scientific">Candidatus Gottesmanbacteria bacterium RIFCSPHIGHO2_01_FULL_47_48</name>
    <dbReference type="NCBI Taxonomy" id="1798381"/>
    <lineage>
        <taxon>Bacteria</taxon>
        <taxon>Candidatus Gottesmaniibacteriota</taxon>
    </lineage>
</organism>
<evidence type="ECO:0000313" key="4">
    <source>
        <dbReference type="EMBL" id="OGG19239.1"/>
    </source>
</evidence>
<sequence>MFKIHRLKSPSVANKVAAFLTGGAAFTQTWAPGEKTVVKKAVRTSLRGRRHAYWYIENDQKEIIAAIGVRENALRSGGFEMVDDYLTVHKNHRRQGLGNQLLSAAERYVREKKGRYIYIESCDLDSYRPANQFYLKNGYRVVGTVPDYYVPGEGRVDYFKSFSHPSPTKKPPPSCGLPIN</sequence>
<dbReference type="InterPro" id="IPR000182">
    <property type="entry name" value="GNAT_dom"/>
</dbReference>